<dbReference type="Proteomes" id="UP000011115">
    <property type="component" value="Unassembled WGS sequence"/>
</dbReference>
<dbReference type="AlphaFoldDB" id="M1DCX5"/>
<dbReference type="InterPro" id="IPR057993">
    <property type="entry name" value="HD-Zip_IV_C"/>
</dbReference>
<dbReference type="PaxDb" id="4113-PGSC0003DMT400086982"/>
<dbReference type="eggNOG" id="ENOG502QUAY">
    <property type="taxonomic scope" value="Eukaryota"/>
</dbReference>
<protein>
    <submittedName>
        <fullName evidence="2">Homeobox protein</fullName>
    </submittedName>
</protein>
<organism evidence="2 3">
    <name type="scientific">Solanum tuberosum</name>
    <name type="common">Potato</name>
    <dbReference type="NCBI Taxonomy" id="4113"/>
    <lineage>
        <taxon>Eukaryota</taxon>
        <taxon>Viridiplantae</taxon>
        <taxon>Streptophyta</taxon>
        <taxon>Embryophyta</taxon>
        <taxon>Tracheophyta</taxon>
        <taxon>Spermatophyta</taxon>
        <taxon>Magnoliopsida</taxon>
        <taxon>eudicotyledons</taxon>
        <taxon>Gunneridae</taxon>
        <taxon>Pentapetalae</taxon>
        <taxon>asterids</taxon>
        <taxon>lamiids</taxon>
        <taxon>Solanales</taxon>
        <taxon>Solanaceae</taxon>
        <taxon>Solanoideae</taxon>
        <taxon>Solaneae</taxon>
        <taxon>Solanum</taxon>
    </lineage>
</organism>
<dbReference type="InParanoid" id="M1DCX5"/>
<keyword evidence="3" id="KW-1185">Reference proteome</keyword>
<evidence type="ECO:0000313" key="2">
    <source>
        <dbReference type="EnsemblPlants" id="PGSC0003DMT400086982"/>
    </source>
</evidence>
<accession>M1DCX5</accession>
<sequence length="248" mass="27458">MAVGSMDEIGIWMLAQHMTCNFCAGVCATTHKWKIIQLENGEYPKWMTRKNNGDMGEPIGVVLSATKTIRLPMKQQYLFEFFINNKTRSQWDVLSNNGPMQQLVHISTDQNFNSGISLLCPNGDNNNAKQINMLIFQDACMDAAGYLLVYGIVNSQEINMMIKGGDSSFVHLLSNVISIVQDCSATYNGSGIFGKNDNGVYSGSLVTIGFQMMANNLSATSLHMESIKNANDIISYTIHKIKTTLKCK</sequence>
<dbReference type="InterPro" id="IPR042160">
    <property type="entry name" value="HD-Zip_IV"/>
</dbReference>
<evidence type="ECO:0000313" key="3">
    <source>
        <dbReference type="Proteomes" id="UP000011115"/>
    </source>
</evidence>
<evidence type="ECO:0000259" key="1">
    <source>
        <dbReference type="Pfam" id="PF25797"/>
    </source>
</evidence>
<dbReference type="Gramene" id="PGSC0003DMT400086982">
    <property type="protein sequence ID" value="PGSC0003DMT400086982"/>
    <property type="gene ID" value="PGSC0003DMG400036553"/>
</dbReference>
<dbReference type="Pfam" id="PF25797">
    <property type="entry name" value="PDF2_C"/>
    <property type="match status" value="1"/>
</dbReference>
<dbReference type="PANTHER" id="PTHR45654">
    <property type="entry name" value="HOMEOBOX-LEUCINE ZIPPER PROTEIN MERISTEM L1"/>
    <property type="match status" value="1"/>
</dbReference>
<name>M1DCX5_SOLTU</name>
<reference evidence="3" key="1">
    <citation type="journal article" date="2011" name="Nature">
        <title>Genome sequence and analysis of the tuber crop potato.</title>
        <authorList>
            <consortium name="The Potato Genome Sequencing Consortium"/>
        </authorList>
    </citation>
    <scope>NUCLEOTIDE SEQUENCE [LARGE SCALE GENOMIC DNA]</scope>
    <source>
        <strain evidence="3">cv. DM1-3 516 R44</strain>
    </source>
</reference>
<dbReference type="OMA" id="ELAMIMS"/>
<dbReference type="HOGENOM" id="CLU_015002_1_0_1"/>
<dbReference type="EnsemblPlants" id="PGSC0003DMT400086982">
    <property type="protein sequence ID" value="PGSC0003DMT400086982"/>
    <property type="gene ID" value="PGSC0003DMG400036553"/>
</dbReference>
<feature type="domain" description="HD-Zip IV C-terminal" evidence="1">
    <location>
        <begin position="12"/>
        <end position="247"/>
    </location>
</feature>
<proteinExistence type="predicted"/>
<dbReference type="PANTHER" id="PTHR45654:SF20">
    <property type="entry name" value="HOMEOBOX PROTEIN"/>
    <property type="match status" value="1"/>
</dbReference>
<reference evidence="2" key="2">
    <citation type="submission" date="2015-06" db="UniProtKB">
        <authorList>
            <consortium name="EnsemblPlants"/>
        </authorList>
    </citation>
    <scope>IDENTIFICATION</scope>
    <source>
        <strain evidence="2">DM1-3 516 R44</strain>
    </source>
</reference>